<dbReference type="OrthoDB" id="4286305at2"/>
<dbReference type="AlphaFoldDB" id="A0A2S1T269"/>
<evidence type="ECO:0000313" key="2">
    <source>
        <dbReference type="EMBL" id="AWI32755.1"/>
    </source>
</evidence>
<keyword evidence="3" id="KW-1185">Reference proteome</keyword>
<evidence type="ECO:0000313" key="3">
    <source>
        <dbReference type="Proteomes" id="UP000244900"/>
    </source>
</evidence>
<name>A0A2S1T269_9ACTN</name>
<proteinExistence type="predicted"/>
<gene>
    <name evidence="2" type="ORF">DDW44_31065</name>
</gene>
<accession>A0A2S1T269</accession>
<organism evidence="2 3">
    <name type="scientific">Streptomyces tirandamycinicus</name>
    <dbReference type="NCBI Taxonomy" id="2174846"/>
    <lineage>
        <taxon>Bacteria</taxon>
        <taxon>Bacillati</taxon>
        <taxon>Actinomycetota</taxon>
        <taxon>Actinomycetes</taxon>
        <taxon>Kitasatosporales</taxon>
        <taxon>Streptomycetaceae</taxon>
        <taxon>Streptomyces</taxon>
    </lineage>
</organism>
<reference evidence="2 3" key="1">
    <citation type="submission" date="2018-05" db="EMBL/GenBank/DDBJ databases">
        <title>Complete genome sequence of sponge-derived Streptomyces sp. HNM0039.</title>
        <authorList>
            <person name="Huang X."/>
            <person name="Zhou S."/>
        </authorList>
    </citation>
    <scope>NUCLEOTIDE SEQUENCE [LARGE SCALE GENOMIC DNA]</scope>
    <source>
        <strain evidence="2 3">HNM0039</strain>
    </source>
</reference>
<dbReference type="EMBL" id="CP029188">
    <property type="protein sequence ID" value="AWI32755.1"/>
    <property type="molecule type" value="Genomic_DNA"/>
</dbReference>
<evidence type="ECO:0000256" key="1">
    <source>
        <dbReference type="SAM" id="MobiDB-lite"/>
    </source>
</evidence>
<feature type="region of interest" description="Disordered" evidence="1">
    <location>
        <begin position="57"/>
        <end position="77"/>
    </location>
</feature>
<sequence length="77" mass="7856">MPGDGRAGVSAVADEGIAAGVGAGLDMQERFRPVAAWAWIWRSFDMALPDVAGAGWQADPAAEARETGASPAEGTRA</sequence>
<protein>
    <submittedName>
        <fullName evidence="2">Uncharacterized protein</fullName>
    </submittedName>
</protein>
<dbReference type="Proteomes" id="UP000244900">
    <property type="component" value="Chromosome"/>
</dbReference>
<dbReference type="KEGG" id="stir:DDW44_31065"/>